<gene>
    <name evidence="2" type="ORF">TCEB3V08_LOCUS4672</name>
</gene>
<reference evidence="2" key="1">
    <citation type="submission" date="2020-11" db="EMBL/GenBank/DDBJ databases">
        <authorList>
            <person name="Tran Van P."/>
        </authorList>
    </citation>
    <scope>NUCLEOTIDE SEQUENCE</scope>
</reference>
<accession>A0A7R9GWH8</accession>
<proteinExistence type="predicted"/>
<name>A0A7R9GWH8_TIMCR</name>
<sequence length="311" mass="35200">MSLLFSLKCEHSTLTVDSHVRCKTRAVLRFGHVTALNQSQVRLASVEPHCSSRNNFNLSSASTENQPRRPDKRMRKLSNMRYLQTHNILKMAYLKVTCVDCNILLTFQCIMGKQRFPTLHEHHEIETLNNSTFKFDCNWLQMLTQLIEDHQSATRPEDVTVLGEWMKERDDLRLAEDKILPVASRSCDLALSTSASKTLAKYISNVPQEKRVKNRLDYGSTAIEAAHSVYPERLLSTLGAGEDRWSTHVKEKGKRMVGGQIMFVESKLMATLSSAGSQNLCSVANSRRVSLVSYQQMIPNKVSVLALQTTL</sequence>
<feature type="compositionally biased region" description="Polar residues" evidence="1">
    <location>
        <begin position="54"/>
        <end position="65"/>
    </location>
</feature>
<evidence type="ECO:0000256" key="1">
    <source>
        <dbReference type="SAM" id="MobiDB-lite"/>
    </source>
</evidence>
<dbReference type="AlphaFoldDB" id="A0A7R9GWH8"/>
<evidence type="ECO:0000313" key="2">
    <source>
        <dbReference type="EMBL" id="CAD7398811.1"/>
    </source>
</evidence>
<organism evidence="2">
    <name type="scientific">Timema cristinae</name>
    <name type="common">Walking stick</name>
    <dbReference type="NCBI Taxonomy" id="61476"/>
    <lineage>
        <taxon>Eukaryota</taxon>
        <taxon>Metazoa</taxon>
        <taxon>Ecdysozoa</taxon>
        <taxon>Arthropoda</taxon>
        <taxon>Hexapoda</taxon>
        <taxon>Insecta</taxon>
        <taxon>Pterygota</taxon>
        <taxon>Neoptera</taxon>
        <taxon>Polyneoptera</taxon>
        <taxon>Phasmatodea</taxon>
        <taxon>Timematodea</taxon>
        <taxon>Timematoidea</taxon>
        <taxon>Timematidae</taxon>
        <taxon>Timema</taxon>
    </lineage>
</organism>
<protein>
    <submittedName>
        <fullName evidence="2">Uncharacterized protein</fullName>
    </submittedName>
</protein>
<dbReference type="EMBL" id="OC317743">
    <property type="protein sequence ID" value="CAD7398811.1"/>
    <property type="molecule type" value="Genomic_DNA"/>
</dbReference>
<feature type="region of interest" description="Disordered" evidence="1">
    <location>
        <begin position="54"/>
        <end position="73"/>
    </location>
</feature>